<feature type="transmembrane region" description="Helical" evidence="6">
    <location>
        <begin position="168"/>
        <end position="187"/>
    </location>
</feature>
<dbReference type="Pfam" id="PF03798">
    <property type="entry name" value="TRAM_LAG1_CLN8"/>
    <property type="match status" value="1"/>
</dbReference>
<dbReference type="PANTHER" id="PTHR31898:SF1">
    <property type="entry name" value="TLC DOMAIN-CONTAINING PROTEIN 5"/>
    <property type="match status" value="1"/>
</dbReference>
<dbReference type="eggNOG" id="KOG1262">
    <property type="taxonomic scope" value="Eukaryota"/>
</dbReference>
<feature type="transmembrane region" description="Helical" evidence="6">
    <location>
        <begin position="33"/>
        <end position="51"/>
    </location>
</feature>
<proteinExistence type="predicted"/>
<evidence type="ECO:0000313" key="8">
    <source>
        <dbReference type="EMBL" id="EEN60103.1"/>
    </source>
</evidence>
<dbReference type="PROSITE" id="PS50922">
    <property type="entry name" value="TLC"/>
    <property type="match status" value="1"/>
</dbReference>
<organism>
    <name type="scientific">Branchiostoma floridae</name>
    <name type="common">Florida lancelet</name>
    <name type="synonym">Amphioxus</name>
    <dbReference type="NCBI Taxonomy" id="7739"/>
    <lineage>
        <taxon>Eukaryota</taxon>
        <taxon>Metazoa</taxon>
        <taxon>Chordata</taxon>
        <taxon>Cephalochordata</taxon>
        <taxon>Leptocardii</taxon>
        <taxon>Amphioxiformes</taxon>
        <taxon>Branchiostomatidae</taxon>
        <taxon>Branchiostoma</taxon>
    </lineage>
</organism>
<sequence>MVELVLGLLVSGLLWVCSYRALCLINARCSAEWNCRLVTAAHGVLITCLSYRTASRHRWPFTDPVIDITRYIFKSEDQYEVQIIVLCLGYFMFDFSWCVYHGTEGIVMLTHHCASIFGLTAALILGVSGTDVIGVIFGAELTNPFLQLRWFLKETGRYHTLLGEINDFLFISLFAGVRIGVGGYFFYTEWTNDRPLLLFKLGGTLLYIVSWVFMLQIGRFAIRKYSRMYREWRMKSSSHKMKVLMTSSNLQVLSFEKALITAMGESSPFRKRLIRWLEDNRGFIILVFCLPASFLFDTCLQLRNWFRRTFLSAPEKHDERVRDIQRRIRRWGDQPKDKRKPMCTSRPNWLSLSTTFFQKVRLLQFLCLFVLVCVI</sequence>
<evidence type="ECO:0000256" key="6">
    <source>
        <dbReference type="SAM" id="Phobius"/>
    </source>
</evidence>
<evidence type="ECO:0000256" key="3">
    <source>
        <dbReference type="ARBA" id="ARBA00022989"/>
    </source>
</evidence>
<dbReference type="EMBL" id="GG666514">
    <property type="protein sequence ID" value="EEN60103.1"/>
    <property type="molecule type" value="Genomic_DNA"/>
</dbReference>
<feature type="transmembrane region" description="Helical" evidence="6">
    <location>
        <begin position="114"/>
        <end position="139"/>
    </location>
</feature>
<comment type="subcellular location">
    <subcellularLocation>
        <location evidence="1">Membrane</location>
        <topology evidence="1">Multi-pass membrane protein</topology>
    </subcellularLocation>
</comment>
<accession>C3YHW6</accession>
<evidence type="ECO:0000259" key="7">
    <source>
        <dbReference type="PROSITE" id="PS50922"/>
    </source>
</evidence>
<keyword evidence="3 6" id="KW-1133">Transmembrane helix</keyword>
<evidence type="ECO:0000256" key="4">
    <source>
        <dbReference type="ARBA" id="ARBA00023136"/>
    </source>
</evidence>
<evidence type="ECO:0000256" key="1">
    <source>
        <dbReference type="ARBA" id="ARBA00004141"/>
    </source>
</evidence>
<evidence type="ECO:0000256" key="2">
    <source>
        <dbReference type="ARBA" id="ARBA00022692"/>
    </source>
</evidence>
<protein>
    <recommendedName>
        <fullName evidence="7">TLC domain-containing protein</fullName>
    </recommendedName>
</protein>
<keyword evidence="4 5" id="KW-0472">Membrane</keyword>
<dbReference type="InterPro" id="IPR006634">
    <property type="entry name" value="TLC-dom"/>
</dbReference>
<dbReference type="InParanoid" id="C3YHW6"/>
<dbReference type="PANTHER" id="PTHR31898">
    <property type="entry name" value="TRANSMEMBRANE PROTEIN 136"/>
    <property type="match status" value="1"/>
</dbReference>
<feature type="transmembrane region" description="Helical" evidence="6">
    <location>
        <begin position="83"/>
        <end position="102"/>
    </location>
</feature>
<feature type="transmembrane region" description="Helical" evidence="6">
    <location>
        <begin position="199"/>
        <end position="222"/>
    </location>
</feature>
<dbReference type="eggNOG" id="KOG4474">
    <property type="taxonomic scope" value="Eukaryota"/>
</dbReference>
<reference evidence="8" key="1">
    <citation type="journal article" date="2008" name="Nature">
        <title>The amphioxus genome and the evolution of the chordate karyotype.</title>
        <authorList>
            <consortium name="US DOE Joint Genome Institute (JGI-PGF)"/>
            <person name="Putnam N.H."/>
            <person name="Butts T."/>
            <person name="Ferrier D.E.K."/>
            <person name="Furlong R.F."/>
            <person name="Hellsten U."/>
            <person name="Kawashima T."/>
            <person name="Robinson-Rechavi M."/>
            <person name="Shoguchi E."/>
            <person name="Terry A."/>
            <person name="Yu J.-K."/>
            <person name="Benito-Gutierrez E.L."/>
            <person name="Dubchak I."/>
            <person name="Garcia-Fernandez J."/>
            <person name="Gibson-Brown J.J."/>
            <person name="Grigoriev I.V."/>
            <person name="Horton A.C."/>
            <person name="de Jong P.J."/>
            <person name="Jurka J."/>
            <person name="Kapitonov V.V."/>
            <person name="Kohara Y."/>
            <person name="Kuroki Y."/>
            <person name="Lindquist E."/>
            <person name="Lucas S."/>
            <person name="Osoegawa K."/>
            <person name="Pennacchio L.A."/>
            <person name="Salamov A.A."/>
            <person name="Satou Y."/>
            <person name="Sauka-Spengler T."/>
            <person name="Schmutz J."/>
            <person name="Shin-I T."/>
            <person name="Toyoda A."/>
            <person name="Bronner-Fraser M."/>
            <person name="Fujiyama A."/>
            <person name="Holland L.Z."/>
            <person name="Holland P.W.H."/>
            <person name="Satoh N."/>
            <person name="Rokhsar D.S."/>
        </authorList>
    </citation>
    <scope>NUCLEOTIDE SEQUENCE [LARGE SCALE GENOMIC DNA]</scope>
    <source>
        <strain evidence="8">S238N-H82</strain>
        <tissue evidence="8">Testes</tissue>
    </source>
</reference>
<dbReference type="SMART" id="SM00724">
    <property type="entry name" value="TLC"/>
    <property type="match status" value="1"/>
</dbReference>
<evidence type="ECO:0000256" key="5">
    <source>
        <dbReference type="PROSITE-ProRule" id="PRU00205"/>
    </source>
</evidence>
<gene>
    <name evidence="8" type="ORF">BRAFLDRAFT_71619</name>
</gene>
<name>C3YHW6_BRAFL</name>
<dbReference type="AlphaFoldDB" id="C3YHW6"/>
<keyword evidence="2 5" id="KW-0812">Transmembrane</keyword>
<feature type="domain" description="TLC" evidence="7">
    <location>
        <begin position="28"/>
        <end position="226"/>
    </location>
</feature>
<dbReference type="GO" id="GO:0016020">
    <property type="term" value="C:membrane"/>
    <property type="evidence" value="ECO:0007669"/>
    <property type="project" value="UniProtKB-SubCell"/>
</dbReference>
<dbReference type="InterPro" id="IPR042512">
    <property type="entry name" value="TLCD5"/>
</dbReference>